<dbReference type="SUPFAM" id="SSF46785">
    <property type="entry name" value="Winged helix' DNA-binding domain"/>
    <property type="match status" value="1"/>
</dbReference>
<dbReference type="Gene3D" id="1.10.10.10">
    <property type="entry name" value="Winged helix-like DNA-binding domain superfamily/Winged helix DNA-binding domain"/>
    <property type="match status" value="1"/>
</dbReference>
<reference evidence="2 3" key="1">
    <citation type="submission" date="2022-07" db="EMBL/GenBank/DDBJ databases">
        <title>Novel species in genus cellulomonas.</title>
        <authorList>
            <person name="Ye L."/>
        </authorList>
    </citation>
    <scope>NUCLEOTIDE SEQUENCE [LARGE SCALE GENOMIC DNA]</scope>
    <source>
        <strain evidence="3">zg-Y908</strain>
    </source>
</reference>
<gene>
    <name evidence="2" type="ORF">NP075_15525</name>
</gene>
<dbReference type="InterPro" id="IPR001845">
    <property type="entry name" value="HTH_ArsR_DNA-bd_dom"/>
</dbReference>
<accession>A0ABY5K420</accession>
<sequence>MAEDKTREPHGIGADALKAFAHPLRMAMYSVLTNDGPATATMLGRALGESSGQTSYHLRQLERHGFVEDDPAHTGGRERWWRAVGFSLDDADLLQDPDTASSARAVLRSVVADRAQTMSAWVDHLDDDWQAQVATSSSILLTQDETADLITRTRAVIEEFETLAREREPGDGRYRRIRVHLDAFPLAPTPPA</sequence>
<name>A0ABY5K420_9CELL</name>
<dbReference type="Proteomes" id="UP001317322">
    <property type="component" value="Chromosome"/>
</dbReference>
<dbReference type="InterPro" id="IPR036390">
    <property type="entry name" value="WH_DNA-bd_sf"/>
</dbReference>
<dbReference type="SMART" id="SM00418">
    <property type="entry name" value="HTH_ARSR"/>
    <property type="match status" value="1"/>
</dbReference>
<protein>
    <submittedName>
        <fullName evidence="2">Helix-turn-helix domain-containing protein</fullName>
    </submittedName>
</protein>
<dbReference type="Pfam" id="PF12840">
    <property type="entry name" value="HTH_20"/>
    <property type="match status" value="1"/>
</dbReference>
<dbReference type="RefSeq" id="WP_227566172.1">
    <property type="nucleotide sequence ID" value="NZ_CP101989.1"/>
</dbReference>
<evidence type="ECO:0000259" key="1">
    <source>
        <dbReference type="SMART" id="SM00418"/>
    </source>
</evidence>
<proteinExistence type="predicted"/>
<keyword evidence="3" id="KW-1185">Reference proteome</keyword>
<dbReference type="CDD" id="cd00090">
    <property type="entry name" value="HTH_ARSR"/>
    <property type="match status" value="1"/>
</dbReference>
<dbReference type="InterPro" id="IPR011991">
    <property type="entry name" value="ArsR-like_HTH"/>
</dbReference>
<evidence type="ECO:0000313" key="3">
    <source>
        <dbReference type="Proteomes" id="UP001317322"/>
    </source>
</evidence>
<organism evidence="2 3">
    <name type="scientific">Cellulomonas wangsupingiae</name>
    <dbReference type="NCBI Taxonomy" id="2968085"/>
    <lineage>
        <taxon>Bacteria</taxon>
        <taxon>Bacillati</taxon>
        <taxon>Actinomycetota</taxon>
        <taxon>Actinomycetes</taxon>
        <taxon>Micrococcales</taxon>
        <taxon>Cellulomonadaceae</taxon>
        <taxon>Cellulomonas</taxon>
    </lineage>
</organism>
<dbReference type="EMBL" id="CP101989">
    <property type="protein sequence ID" value="UUI64509.1"/>
    <property type="molecule type" value="Genomic_DNA"/>
</dbReference>
<feature type="domain" description="HTH arsR-type" evidence="1">
    <location>
        <begin position="15"/>
        <end position="99"/>
    </location>
</feature>
<dbReference type="InterPro" id="IPR036388">
    <property type="entry name" value="WH-like_DNA-bd_sf"/>
</dbReference>
<evidence type="ECO:0000313" key="2">
    <source>
        <dbReference type="EMBL" id="UUI64509.1"/>
    </source>
</evidence>